<feature type="compositionally biased region" description="Polar residues" evidence="1">
    <location>
        <begin position="37"/>
        <end position="52"/>
    </location>
</feature>
<evidence type="ECO:0000256" key="1">
    <source>
        <dbReference type="SAM" id="MobiDB-lite"/>
    </source>
</evidence>
<dbReference type="AlphaFoldDB" id="A0A8T8SCZ3"/>
<reference evidence="2" key="2">
    <citation type="journal article" date="2019" name="IMA Fungus">
        <title>Genome sequencing and comparison of five Tilletia species to identify candidate genes for the detection of regulated species infecting wheat.</title>
        <authorList>
            <person name="Nguyen H.D.T."/>
            <person name="Sultana T."/>
            <person name="Kesanakurti P."/>
            <person name="Hambleton S."/>
        </authorList>
    </citation>
    <scope>NUCLEOTIDE SEQUENCE</scope>
    <source>
        <strain evidence="2">DAOMC 236416</strain>
    </source>
</reference>
<protein>
    <submittedName>
        <fullName evidence="2">Uncharacterized protein</fullName>
    </submittedName>
</protein>
<dbReference type="Proteomes" id="UP000077521">
    <property type="component" value="Unassembled WGS sequence"/>
</dbReference>
<proteinExistence type="predicted"/>
<reference evidence="2" key="1">
    <citation type="submission" date="2016-04" db="EMBL/GenBank/DDBJ databases">
        <authorList>
            <person name="Nguyen H.D."/>
            <person name="Samba Siva P."/>
            <person name="Cullis J."/>
            <person name="Levesque C.A."/>
            <person name="Hambleton S."/>
        </authorList>
    </citation>
    <scope>NUCLEOTIDE SEQUENCE</scope>
    <source>
        <strain evidence="2">DAOMC 236416</strain>
    </source>
</reference>
<feature type="non-terminal residue" evidence="2">
    <location>
        <position position="1"/>
    </location>
</feature>
<evidence type="ECO:0000313" key="2">
    <source>
        <dbReference type="EMBL" id="KAE8237104.1"/>
    </source>
</evidence>
<dbReference type="EMBL" id="LWDF02001929">
    <property type="protein sequence ID" value="KAE8237104.1"/>
    <property type="molecule type" value="Genomic_DNA"/>
</dbReference>
<evidence type="ECO:0000313" key="3">
    <source>
        <dbReference type="Proteomes" id="UP000077521"/>
    </source>
</evidence>
<organism evidence="2 3">
    <name type="scientific">Tilletia indica</name>
    <dbReference type="NCBI Taxonomy" id="43049"/>
    <lineage>
        <taxon>Eukaryota</taxon>
        <taxon>Fungi</taxon>
        <taxon>Dikarya</taxon>
        <taxon>Basidiomycota</taxon>
        <taxon>Ustilaginomycotina</taxon>
        <taxon>Exobasidiomycetes</taxon>
        <taxon>Tilletiales</taxon>
        <taxon>Tilletiaceae</taxon>
        <taxon>Tilletia</taxon>
    </lineage>
</organism>
<comment type="caution">
    <text evidence="2">The sequence shown here is derived from an EMBL/GenBank/DDBJ whole genome shotgun (WGS) entry which is preliminary data.</text>
</comment>
<name>A0A8T8SCZ3_9BASI</name>
<keyword evidence="3" id="KW-1185">Reference proteome</keyword>
<gene>
    <name evidence="2" type="ORF">A4X13_0g8908</name>
</gene>
<feature type="region of interest" description="Disordered" evidence="1">
    <location>
        <begin position="15"/>
        <end position="81"/>
    </location>
</feature>
<accession>A0A8T8SCZ3</accession>
<sequence>SYRLVPIPTACTSRSTLRAVATTGPASHPQHHPPSSRLTLTPASTSHSQQSCDAPVSNEASRLVQREERASERFTAQHISSTSKPALCFPTGIQDWPLIKTTRFHHRLVDLIGCAQRS</sequence>